<dbReference type="GO" id="GO:0005886">
    <property type="term" value="C:plasma membrane"/>
    <property type="evidence" value="ECO:0007669"/>
    <property type="project" value="TreeGrafter"/>
</dbReference>
<feature type="transmembrane region" description="Helical" evidence="6">
    <location>
        <begin position="616"/>
        <end position="636"/>
    </location>
</feature>
<accession>A0A518ESR1</accession>
<dbReference type="AlphaFoldDB" id="A0A518ESR1"/>
<evidence type="ECO:0000313" key="10">
    <source>
        <dbReference type="Proteomes" id="UP000320390"/>
    </source>
</evidence>
<reference evidence="9 10" key="1">
    <citation type="submission" date="2019-02" db="EMBL/GenBank/DDBJ databases">
        <title>Deep-cultivation of Planctomycetes and their phenomic and genomic characterization uncovers novel biology.</title>
        <authorList>
            <person name="Wiegand S."/>
            <person name="Jogler M."/>
            <person name="Boedeker C."/>
            <person name="Pinto D."/>
            <person name="Vollmers J."/>
            <person name="Rivas-Marin E."/>
            <person name="Kohn T."/>
            <person name="Peeters S.H."/>
            <person name="Heuer A."/>
            <person name="Rast P."/>
            <person name="Oberbeckmann S."/>
            <person name="Bunk B."/>
            <person name="Jeske O."/>
            <person name="Meyerdierks A."/>
            <person name="Storesund J.E."/>
            <person name="Kallscheuer N."/>
            <person name="Luecker S."/>
            <person name="Lage O.M."/>
            <person name="Pohl T."/>
            <person name="Merkel B.J."/>
            <person name="Hornburger P."/>
            <person name="Mueller R.-W."/>
            <person name="Bruemmer F."/>
            <person name="Labrenz M."/>
            <person name="Spormann A.M."/>
            <person name="Op den Camp H."/>
            <person name="Overmann J."/>
            <person name="Amann R."/>
            <person name="Jetten M.S.M."/>
            <person name="Mascher T."/>
            <person name="Medema M.H."/>
            <person name="Devos D.P."/>
            <person name="Kaster A.-K."/>
            <person name="Ovreas L."/>
            <person name="Rohde M."/>
            <person name="Galperin M.Y."/>
            <person name="Jogler C."/>
        </authorList>
    </citation>
    <scope>NUCLEOTIDE SEQUENCE [LARGE SCALE GENOMIC DNA]</scope>
    <source>
        <strain evidence="9 10">Poly30</strain>
    </source>
</reference>
<evidence type="ECO:0000256" key="7">
    <source>
        <dbReference type="SAM" id="SignalP"/>
    </source>
</evidence>
<dbReference type="Pfam" id="PF01578">
    <property type="entry name" value="Cytochrom_C_asm"/>
    <property type="match status" value="1"/>
</dbReference>
<gene>
    <name evidence="9" type="primary">ccsA</name>
    <name evidence="9" type="ORF">Poly30_26480</name>
</gene>
<dbReference type="Proteomes" id="UP000320390">
    <property type="component" value="Chromosome"/>
</dbReference>
<feature type="transmembrane region" description="Helical" evidence="6">
    <location>
        <begin position="551"/>
        <end position="572"/>
    </location>
</feature>
<evidence type="ECO:0000313" key="9">
    <source>
        <dbReference type="EMBL" id="QDV07129.1"/>
    </source>
</evidence>
<sequence precursor="true">MKQMIRTGLAVALALLAFAGTSGSASAAPQRQVQKVDVEVARPKPWPKEAVEAFGKIPIQDRGRVKPLFTYAGFRMLNMNGKRSYTIPEGFGLPTGKERIGQVEWLMDVMLFPEQARHYEIFLVNDNAVLDAVGLRFEGRKKRDRYSFQQLRPGLAKLESEYRKAVAKRQRDEKLDPVETQTIALFNAVAEYDLLETTFSSLVTTLGEDPSERLLELYPEGANNAPLPLGLVLSRWDTVTGWMQEAGAEGRDAVMREFAALEKGINAAWANRAFGIAFFPPSDQSVEEWSTAGELIDQTMSSRQGVNPAEVGLVNALAAIGENQGDVDGASAAIIGAQTAAEGAAKARGEFEKVPLELTYYQGDFFYRALLCFLAAFLMAAISWMVPRRQTFGKVLSLGVWGFSLVGLLLAVVGVTIRCVLLDRPPVATLYETILFITSVAVAVCLITEALTKERIALASAAALGASGMFLSMKYELVEAASQGDTMGGLVAVLNTNFWLATHVTTVTIGYAAGLLAAALAHVWIVMRLFRGMKDQGAALDTASAAWYRSFARMIYGVLCFGLLFSVVGTILGGVWANDSWGRFWGWDPKENGALMIVLFELVILHARMAGYIKDFGVCVLAVMGGAVVAFSWWHVNQLGVGLHSYGFTAGVLKTLWSYYSFVAVFAALSGLGWMMFLRPRRSLGAA</sequence>
<evidence type="ECO:0000256" key="3">
    <source>
        <dbReference type="ARBA" id="ARBA00022748"/>
    </source>
</evidence>
<organism evidence="9 10">
    <name type="scientific">Saltatorellus ferox</name>
    <dbReference type="NCBI Taxonomy" id="2528018"/>
    <lineage>
        <taxon>Bacteria</taxon>
        <taxon>Pseudomonadati</taxon>
        <taxon>Planctomycetota</taxon>
        <taxon>Planctomycetia</taxon>
        <taxon>Planctomycetia incertae sedis</taxon>
        <taxon>Saltatorellus</taxon>
    </lineage>
</organism>
<feature type="transmembrane region" description="Helical" evidence="6">
    <location>
        <begin position="592"/>
        <end position="609"/>
    </location>
</feature>
<evidence type="ECO:0000256" key="4">
    <source>
        <dbReference type="ARBA" id="ARBA00022989"/>
    </source>
</evidence>
<dbReference type="GO" id="GO:0020037">
    <property type="term" value="F:heme binding"/>
    <property type="evidence" value="ECO:0007669"/>
    <property type="project" value="InterPro"/>
</dbReference>
<feature type="transmembrane region" description="Helical" evidence="6">
    <location>
        <begin position="509"/>
        <end position="530"/>
    </location>
</feature>
<keyword evidence="7" id="KW-0732">Signal</keyword>
<evidence type="ECO:0000256" key="5">
    <source>
        <dbReference type="ARBA" id="ARBA00023136"/>
    </source>
</evidence>
<dbReference type="EMBL" id="CP036434">
    <property type="protein sequence ID" value="QDV07129.1"/>
    <property type="molecule type" value="Genomic_DNA"/>
</dbReference>
<evidence type="ECO:0000256" key="1">
    <source>
        <dbReference type="ARBA" id="ARBA00004141"/>
    </source>
</evidence>
<dbReference type="PANTHER" id="PTHR30071:SF1">
    <property type="entry name" value="CYTOCHROME B_B6 PROTEIN-RELATED"/>
    <property type="match status" value="1"/>
</dbReference>
<feature type="transmembrane region" description="Helical" evidence="6">
    <location>
        <begin position="455"/>
        <end position="473"/>
    </location>
</feature>
<protein>
    <submittedName>
        <fullName evidence="9">Cytochrome c biogenesis protein CcsA</fullName>
    </submittedName>
</protein>
<evidence type="ECO:0000256" key="2">
    <source>
        <dbReference type="ARBA" id="ARBA00022692"/>
    </source>
</evidence>
<dbReference type="GO" id="GO:0017004">
    <property type="term" value="P:cytochrome complex assembly"/>
    <property type="evidence" value="ECO:0007669"/>
    <property type="project" value="UniProtKB-KW"/>
</dbReference>
<keyword evidence="4 6" id="KW-1133">Transmembrane helix</keyword>
<feature type="chain" id="PRO_5022134703" evidence="7">
    <location>
        <begin position="28"/>
        <end position="687"/>
    </location>
</feature>
<keyword evidence="3" id="KW-0201">Cytochrome c-type biogenesis</keyword>
<feature type="domain" description="Cytochrome c assembly protein" evidence="8">
    <location>
        <begin position="429"/>
        <end position="644"/>
    </location>
</feature>
<dbReference type="PANTHER" id="PTHR30071">
    <property type="entry name" value="HEME EXPORTER PROTEIN C"/>
    <property type="match status" value="1"/>
</dbReference>
<name>A0A518ESR1_9BACT</name>
<dbReference type="InterPro" id="IPR045062">
    <property type="entry name" value="Cyt_c_biogenesis_CcsA/CcmC"/>
</dbReference>
<evidence type="ECO:0000256" key="6">
    <source>
        <dbReference type="SAM" id="Phobius"/>
    </source>
</evidence>
<keyword evidence="2 6" id="KW-0812">Transmembrane</keyword>
<feature type="transmembrane region" description="Helical" evidence="6">
    <location>
        <begin position="398"/>
        <end position="417"/>
    </location>
</feature>
<keyword evidence="10" id="KW-1185">Reference proteome</keyword>
<feature type="transmembrane region" description="Helical" evidence="6">
    <location>
        <begin position="365"/>
        <end position="386"/>
    </location>
</feature>
<proteinExistence type="predicted"/>
<comment type="subcellular location">
    <subcellularLocation>
        <location evidence="1">Membrane</location>
        <topology evidence="1">Multi-pass membrane protein</topology>
    </subcellularLocation>
</comment>
<feature type="transmembrane region" description="Helical" evidence="6">
    <location>
        <begin position="429"/>
        <end position="448"/>
    </location>
</feature>
<keyword evidence="5 6" id="KW-0472">Membrane</keyword>
<feature type="transmembrane region" description="Helical" evidence="6">
    <location>
        <begin position="656"/>
        <end position="678"/>
    </location>
</feature>
<feature type="signal peptide" evidence="7">
    <location>
        <begin position="1"/>
        <end position="27"/>
    </location>
</feature>
<dbReference type="InterPro" id="IPR002541">
    <property type="entry name" value="Cyt_c_assembly"/>
</dbReference>
<evidence type="ECO:0000259" key="8">
    <source>
        <dbReference type="Pfam" id="PF01578"/>
    </source>
</evidence>